<comment type="subcellular location">
    <subcellularLocation>
        <location evidence="1">Cytoplasm</location>
        <location evidence="1">Cytosol</location>
    </subcellularLocation>
</comment>
<comment type="subunit">
    <text evidence="8">Component of the translation initiation factor 2B (eIF2B) complex which is a heterodecamer of two sets of five different subunits: alpha, beta, gamma, delta and epsilon. Subunits alpha, beta and delta comprise a regulatory subcomplex and subunits epsilon and gamma comprise a catalytic subcomplex. Within the complex, the hexameric regulatory complex resides at the center, with the two heterodimeric catalytic subcomplexes bound on opposite sides.</text>
</comment>
<evidence type="ECO:0000256" key="6">
    <source>
        <dbReference type="ARBA" id="ARBA00044208"/>
    </source>
</evidence>
<evidence type="ECO:0000256" key="3">
    <source>
        <dbReference type="ARBA" id="ARBA00022490"/>
    </source>
</evidence>
<dbReference type="GO" id="GO:0003743">
    <property type="term" value="F:translation initiation factor activity"/>
    <property type="evidence" value="ECO:0007669"/>
    <property type="project" value="UniProtKB-KW"/>
</dbReference>
<dbReference type="InterPro" id="IPR042529">
    <property type="entry name" value="IF_2B-like_C"/>
</dbReference>
<evidence type="ECO:0000256" key="5">
    <source>
        <dbReference type="ARBA" id="ARBA00022917"/>
    </source>
</evidence>
<dbReference type="InterPro" id="IPR000649">
    <property type="entry name" value="IF-2B-related"/>
</dbReference>
<dbReference type="SUPFAM" id="SSF100950">
    <property type="entry name" value="NagB/RpiA/CoA transferase-like"/>
    <property type="match status" value="1"/>
</dbReference>
<dbReference type="AlphaFoldDB" id="A0A0Y9VJI0"/>
<dbReference type="Gene3D" id="1.20.120.1070">
    <property type="entry name" value="Translation initiation factor eIF-2B, N-terminal domain"/>
    <property type="match status" value="1"/>
</dbReference>
<evidence type="ECO:0000256" key="4">
    <source>
        <dbReference type="ARBA" id="ARBA00022540"/>
    </source>
</evidence>
<dbReference type="PANTHER" id="PTHR45860">
    <property type="entry name" value="TRANSLATION INITIATION FACTOR EIF-2B SUBUNIT ALPHA"/>
    <property type="match status" value="1"/>
</dbReference>
<dbReference type="InterPro" id="IPR037171">
    <property type="entry name" value="NagB/RpiA_transferase-like"/>
</dbReference>
<dbReference type="Proteomes" id="UP000219974">
    <property type="component" value="Chromosome 7"/>
</dbReference>
<evidence type="ECO:0000313" key="11">
    <source>
        <dbReference type="EMBL" id="SCM20128.1"/>
    </source>
</evidence>
<keyword evidence="3" id="KW-0963">Cytoplasm</keyword>
<keyword evidence="5" id="KW-0648">Protein biosynthesis</keyword>
<evidence type="ECO:0000313" key="10">
    <source>
        <dbReference type="EMBL" id="CXI22759.1"/>
    </source>
</evidence>
<dbReference type="EMBL" id="LT160027">
    <property type="protein sequence ID" value="CXI22759.1"/>
    <property type="molecule type" value="Genomic_DNA"/>
</dbReference>
<dbReference type="EMBL" id="LT608255">
    <property type="protein sequence ID" value="SCO60138.1"/>
    <property type="molecule type" value="Genomic_DNA"/>
</dbReference>
<dbReference type="Pfam" id="PF01008">
    <property type="entry name" value="IF-2B"/>
    <property type="match status" value="1"/>
</dbReference>
<dbReference type="InterPro" id="IPR051501">
    <property type="entry name" value="eIF2B_alpha/beta/delta"/>
</dbReference>
<evidence type="ECO:0000313" key="18">
    <source>
        <dbReference type="Proteomes" id="UP000220214"/>
    </source>
</evidence>
<dbReference type="EMBL" id="LT608271">
    <property type="protein sequence ID" value="SCO59229.1"/>
    <property type="molecule type" value="Genomic_DNA"/>
</dbReference>
<dbReference type="VEuPathDB" id="PlasmoDB:PBANKA_0702200"/>
<evidence type="ECO:0000256" key="2">
    <source>
        <dbReference type="ARBA" id="ARBA00007251"/>
    </source>
</evidence>
<evidence type="ECO:0000256" key="8">
    <source>
        <dbReference type="ARBA" id="ARBA00046432"/>
    </source>
</evidence>
<protein>
    <recommendedName>
        <fullName evidence="6">Translation initiation factor eIF2B subunit alpha</fullName>
    </recommendedName>
    <alternativeName>
        <fullName evidence="7">eIF2B GDP-GTP exchange factor subunit alpha</fullName>
    </alternativeName>
</protein>
<dbReference type="InterPro" id="IPR042528">
    <property type="entry name" value="elF-2B_alpha_N"/>
</dbReference>
<dbReference type="OrthoDB" id="10249309at2759"/>
<evidence type="ECO:0000313" key="16">
    <source>
        <dbReference type="Proteomes" id="UP000219860"/>
    </source>
</evidence>
<evidence type="ECO:0000313" key="12">
    <source>
        <dbReference type="EMBL" id="SCN23772.1"/>
    </source>
</evidence>
<dbReference type="Proteomes" id="UP000069549">
    <property type="component" value="Chromosome 7"/>
</dbReference>
<dbReference type="PANTHER" id="PTHR45860:SF1">
    <property type="entry name" value="TRANSLATION INITIATION FACTOR EIF-2B SUBUNIT ALPHA"/>
    <property type="match status" value="1"/>
</dbReference>
<organism evidence="10 15">
    <name type="scientific">Plasmodium berghei</name>
    <dbReference type="NCBI Taxonomy" id="5821"/>
    <lineage>
        <taxon>Eukaryota</taxon>
        <taxon>Sar</taxon>
        <taxon>Alveolata</taxon>
        <taxon>Apicomplexa</taxon>
        <taxon>Aconoidasida</taxon>
        <taxon>Haemosporida</taxon>
        <taxon>Plasmodiidae</taxon>
        <taxon>Plasmodium</taxon>
        <taxon>Plasmodium (Vinckeia)</taxon>
    </lineage>
</organism>
<dbReference type="Proteomes" id="UP000220214">
    <property type="component" value="Chromosome 7"/>
</dbReference>
<dbReference type="EMBL" id="LT614633">
    <property type="protein sequence ID" value="SCN23772.1"/>
    <property type="molecule type" value="Genomic_DNA"/>
</dbReference>
<reference evidence="10 15" key="1">
    <citation type="submission" date="2016-02" db="EMBL/GenBank/DDBJ databases">
        <authorList>
            <consortium name="Pathogen Informatics"/>
        </authorList>
    </citation>
    <scope>NUCLEOTIDE SEQUENCE [LARGE SCALE GENOMIC DNA]</scope>
    <source>
        <strain evidence="10 15">K173</strain>
        <strain evidence="11 19">NK65 ny</strain>
        <strain evidence="12 18">NK65e</strain>
        <strain evidence="14 16">SP11 Antwerpcl1</strain>
        <strain evidence="13 17">SP11 RLL</strain>
    </source>
</reference>
<dbReference type="EMBL" id="LT608143">
    <property type="protein sequence ID" value="SCM20128.1"/>
    <property type="molecule type" value="Genomic_DNA"/>
</dbReference>
<keyword evidence="4 10" id="KW-0396">Initiation factor</keyword>
<evidence type="ECO:0000256" key="7">
    <source>
        <dbReference type="ARBA" id="ARBA00044236"/>
    </source>
</evidence>
<comment type="similarity">
    <text evidence="2 9">Belongs to the eIF-2B alpha/beta/delta subunits family.</text>
</comment>
<evidence type="ECO:0000313" key="17">
    <source>
        <dbReference type="Proteomes" id="UP000219974"/>
    </source>
</evidence>
<evidence type="ECO:0000256" key="9">
    <source>
        <dbReference type="RuleBase" id="RU003814"/>
    </source>
</evidence>
<dbReference type="GO" id="GO:0005085">
    <property type="term" value="F:guanyl-nucleotide exchange factor activity"/>
    <property type="evidence" value="ECO:0007669"/>
    <property type="project" value="TreeGrafter"/>
</dbReference>
<dbReference type="OMA" id="GDWESCK"/>
<sequence length="342" mass="39792">MNDCESSKNDDSPEEHEVVRSFKKHYFEDKNPMHIAAIKSLESSLKSSNTKTNFEYFMKLNEAKSQLNNYIKNPNVKKQIILTPHSKRMTIYPIVTSCDIYHHFVVKKYTHNENNFDDLKSISSKCASEFPTTLQNSLDMIVKNSCMLFGNGKTQILTYSSSECVKALLLNAVKNKKIKICVYFSCPENDNNNNYLEKDKIFDNKFINDLKNENIDVIKINIQEIQNIFQIIDFVIIGTELVIDNGGIITKKGIKLISELCLLNKKELFVLCEAYKFLKIKTIQNYDEDFYYYCTKNIANQNKFLYEFVPHNFITLFYTDIGIFPPSTISFELNKLYINDVN</sequence>
<evidence type="ECO:0000256" key="1">
    <source>
        <dbReference type="ARBA" id="ARBA00004514"/>
    </source>
</evidence>
<evidence type="ECO:0000313" key="19">
    <source>
        <dbReference type="Proteomes" id="UP000516480"/>
    </source>
</evidence>
<dbReference type="Proteomes" id="UP000219860">
    <property type="component" value="Chromosome 7"/>
</dbReference>
<proteinExistence type="inferred from homology"/>
<evidence type="ECO:0000313" key="14">
    <source>
        <dbReference type="EMBL" id="SCO60138.1"/>
    </source>
</evidence>
<dbReference type="Gene3D" id="3.40.50.10470">
    <property type="entry name" value="Translation initiation factor eif-2b, domain 2"/>
    <property type="match status" value="1"/>
</dbReference>
<evidence type="ECO:0000313" key="15">
    <source>
        <dbReference type="Proteomes" id="UP000069549"/>
    </source>
</evidence>
<dbReference type="Proteomes" id="UP000516480">
    <property type="component" value="Chromosome 7"/>
</dbReference>
<dbReference type="GO" id="GO:0005851">
    <property type="term" value="C:eukaryotic translation initiation factor 2B complex"/>
    <property type="evidence" value="ECO:0007669"/>
    <property type="project" value="TreeGrafter"/>
</dbReference>
<accession>A0A0Y9VJI0</accession>
<dbReference type="GO" id="GO:0005829">
    <property type="term" value="C:cytosol"/>
    <property type="evidence" value="ECO:0007669"/>
    <property type="project" value="UniProtKB-SubCell"/>
</dbReference>
<name>A0A0Y9VJI0_PLABE</name>
<evidence type="ECO:0000313" key="13">
    <source>
        <dbReference type="EMBL" id="SCO59229.1"/>
    </source>
</evidence>
<gene>
    <name evidence="10" type="ORF">PBK173_000121700</name>
    <name evidence="12" type="ORF">PBNK65E_000115100</name>
    <name evidence="11" type="ORF">PBNK65NY_000114400</name>
    <name evidence="14" type="ORF">PBSP11A_000114700</name>
    <name evidence="13" type="ORF">PBSP11RLL_000114300</name>
</gene>